<comment type="caution">
    <text evidence="19">The sequence shown here is derived from an EMBL/GenBank/DDBJ whole genome shotgun (WGS) entry which is preliminary data.</text>
</comment>
<dbReference type="InterPro" id="IPR039373">
    <property type="entry name" value="Peptidase_M28B"/>
</dbReference>
<dbReference type="OrthoDB" id="5841748at2759"/>
<dbReference type="SUPFAM" id="SSF57756">
    <property type="entry name" value="Retrovirus zinc finger-like domains"/>
    <property type="match status" value="1"/>
</dbReference>
<keyword evidence="20" id="KW-1185">Reference proteome</keyword>
<dbReference type="PROSITE" id="PS50158">
    <property type="entry name" value="ZF_CCHC"/>
    <property type="match status" value="1"/>
</dbReference>
<gene>
    <name evidence="19" type="ORF">KFK09_022826</name>
</gene>
<evidence type="ECO:0000256" key="15">
    <source>
        <dbReference type="ARBA" id="ARBA00066561"/>
    </source>
</evidence>
<dbReference type="PANTHER" id="PTHR10404:SF46">
    <property type="entry name" value="VACUOLAR PROTEIN SORTING-ASSOCIATED PROTEIN 70"/>
    <property type="match status" value="1"/>
</dbReference>
<evidence type="ECO:0000256" key="17">
    <source>
        <dbReference type="SAM" id="Phobius"/>
    </source>
</evidence>
<keyword evidence="7" id="KW-0862">Zinc</keyword>
<dbReference type="InterPro" id="IPR036875">
    <property type="entry name" value="Znf_CCHC_sf"/>
</dbReference>
<evidence type="ECO:0000256" key="6">
    <source>
        <dbReference type="ARBA" id="ARBA00022801"/>
    </source>
</evidence>
<evidence type="ECO:0000256" key="11">
    <source>
        <dbReference type="ARBA" id="ARBA00023136"/>
    </source>
</evidence>
<evidence type="ECO:0000256" key="1">
    <source>
        <dbReference type="ARBA" id="ARBA00001947"/>
    </source>
</evidence>
<evidence type="ECO:0000259" key="18">
    <source>
        <dbReference type="PROSITE" id="PS50158"/>
    </source>
</evidence>
<dbReference type="AlphaFoldDB" id="A0A8T3AKH2"/>
<evidence type="ECO:0000256" key="14">
    <source>
        <dbReference type="ARBA" id="ARBA00060399"/>
    </source>
</evidence>
<evidence type="ECO:0000256" key="4">
    <source>
        <dbReference type="ARBA" id="ARBA00022692"/>
    </source>
</evidence>
<dbReference type="GO" id="GO:0003676">
    <property type="term" value="F:nucleic acid binding"/>
    <property type="evidence" value="ECO:0007669"/>
    <property type="project" value="InterPro"/>
</dbReference>
<accession>A0A8T3AKH2</accession>
<dbReference type="GO" id="GO:0004181">
    <property type="term" value="F:metallocarboxypeptidase activity"/>
    <property type="evidence" value="ECO:0007669"/>
    <property type="project" value="UniProtKB-EC"/>
</dbReference>
<dbReference type="GO" id="GO:0008270">
    <property type="term" value="F:zinc ion binding"/>
    <property type="evidence" value="ECO:0007669"/>
    <property type="project" value="UniProtKB-KW"/>
</dbReference>
<keyword evidence="8" id="KW-0735">Signal-anchor</keyword>
<feature type="transmembrane region" description="Helical" evidence="17">
    <location>
        <begin position="281"/>
        <end position="304"/>
    </location>
</feature>
<dbReference type="InterPro" id="IPR036757">
    <property type="entry name" value="TFR-like_dimer_dom_sf"/>
</dbReference>
<dbReference type="GO" id="GO:0006508">
    <property type="term" value="P:proteolysis"/>
    <property type="evidence" value="ECO:0007669"/>
    <property type="project" value="UniProtKB-KW"/>
</dbReference>
<protein>
    <recommendedName>
        <fullName evidence="15">glutamate carboxypeptidase II</fullName>
        <ecNumber evidence="15">3.4.17.21</ecNumber>
    </recommendedName>
</protein>
<organism evidence="19 20">
    <name type="scientific">Dendrobium nobile</name>
    <name type="common">Orchid</name>
    <dbReference type="NCBI Taxonomy" id="94219"/>
    <lineage>
        <taxon>Eukaryota</taxon>
        <taxon>Viridiplantae</taxon>
        <taxon>Streptophyta</taxon>
        <taxon>Embryophyta</taxon>
        <taxon>Tracheophyta</taxon>
        <taxon>Spermatophyta</taxon>
        <taxon>Magnoliopsida</taxon>
        <taxon>Liliopsida</taxon>
        <taxon>Asparagales</taxon>
        <taxon>Orchidaceae</taxon>
        <taxon>Epidendroideae</taxon>
        <taxon>Malaxideae</taxon>
        <taxon>Dendrobiinae</taxon>
        <taxon>Dendrobium</taxon>
    </lineage>
</organism>
<dbReference type="Gene3D" id="1.20.930.40">
    <property type="entry name" value="Transferrin receptor-like, dimerisation domain"/>
    <property type="match status" value="1"/>
</dbReference>
<dbReference type="Pfam" id="PF04389">
    <property type="entry name" value="Peptidase_M28"/>
    <property type="match status" value="1"/>
</dbReference>
<dbReference type="FunFam" id="1.20.930.40:FF:000001">
    <property type="entry name" value="N-acetylated-alpha-linked acidic dipeptidase 2"/>
    <property type="match status" value="1"/>
</dbReference>
<comment type="catalytic activity">
    <reaction evidence="13">
        <text>Release of an unsubstituted, C-terminal glutamyl residue, typically from Ac-Asp-Glu or folylpoly-gamma-glutamates.</text>
        <dbReference type="EC" id="3.4.17.21"/>
    </reaction>
</comment>
<evidence type="ECO:0000313" key="19">
    <source>
        <dbReference type="EMBL" id="KAI0496508.1"/>
    </source>
</evidence>
<dbReference type="Proteomes" id="UP000829196">
    <property type="component" value="Unassembled WGS sequence"/>
</dbReference>
<evidence type="ECO:0000256" key="5">
    <source>
        <dbReference type="ARBA" id="ARBA00022723"/>
    </source>
</evidence>
<dbReference type="Gene3D" id="4.10.60.10">
    <property type="entry name" value="Zinc finger, CCHC-type"/>
    <property type="match status" value="1"/>
</dbReference>
<keyword evidence="12" id="KW-0325">Glycoprotein</keyword>
<evidence type="ECO:0000256" key="2">
    <source>
        <dbReference type="ARBA" id="ARBA00005634"/>
    </source>
</evidence>
<dbReference type="InterPro" id="IPR046450">
    <property type="entry name" value="PA_dom_sf"/>
</dbReference>
<evidence type="ECO:0000256" key="3">
    <source>
        <dbReference type="ARBA" id="ARBA00022670"/>
    </source>
</evidence>
<sequence length="983" mass="109669">MRVSTCKTGKDIWDKLCITYEGTNEVKQSRLNILLHDYELFRMKPHESISDMHTRFTQIVTSLHALGKELSNYEKVNKILRCLPSSYDAKITAITESKDLNTYSIDNLLGSLIAYEQGVNQRNLDAGEKKKEKTIALKAHKSDSESSESESDEVVFITRQFKSFLKKKQKHHQSWRKGKDHKHVKGSSDVVCFECRKSGHVRADCPTLQDNTSKEKIEEKSKFKKEKKRIQKAFWAESGIDSSETEPEEETTNLCLIGEDHLEQSDEEETRPMKNQSQPPLFYRIAPVPAGAIIVTVLLLLFTINPRSTSTYHSLFLSLSSNETAARHLFALTRRPHVAGSDANAVAAAYVLNTLSSASIPSHITSYNVLLSYPIHRSLSLSTNSSAPAIPFDLIQEIYPDDPYADVVADILPTFHAYAHSGTAAGRVVYANYGRVEDFAALKAAAVDVSGNVVIARYGEIFRGDIVRNAQLAGAIAAIVYSDAKDYGGGIGGKWFPNDRWMPPSGVQVGSTYRGLGDPTTPGWASVGDCERIGIEEVVATGLMPGIPSLPLSSMDGEAILRTIRGKVAADDWQGGEGAPVYRLGPGPGFVHLTYLGNETLMMVQNVIGVIEGREEPDRYVLLGNHRDAWTFGAVDPNSGTSALLEVAERLNKLQKRGWKPRRSIILCNWDAEEYGLLGSTEWVEDNREVLASRAVAYLNIDSAVSGPGFHAMATPQLDELLKEAAKKVQDPDNPSQTLYESWVMSDYPLIGRLGGGGTDFAAFVQHVGVPSVEMSFGKDYPVYHSMYDDFIWMQKFGDPLFRRHVAAASIWGLIALKLADEEFLPFDYMSYASELQQSTELFEKEVLGRPVSFAPIYQSIEKLKRAAAIINSERKELEGKNWLLTWKKDPIKVRELNDRLMMTERAFTNREGLNERPWYKHLIYGPSQYDDYGSKSFPGIDDALETAKNLNTSKSWSLVQHEVWRVARAIKQASRVLIGELK</sequence>
<dbReference type="EMBL" id="JAGYWB010000016">
    <property type="protein sequence ID" value="KAI0496508.1"/>
    <property type="molecule type" value="Genomic_DNA"/>
</dbReference>
<dbReference type="Pfam" id="PF02225">
    <property type="entry name" value="PA"/>
    <property type="match status" value="1"/>
</dbReference>
<dbReference type="Pfam" id="PF04253">
    <property type="entry name" value="TFR_dimer"/>
    <property type="match status" value="1"/>
</dbReference>
<keyword evidence="9 17" id="KW-1133">Transmembrane helix</keyword>
<comment type="similarity">
    <text evidence="2">Belongs to the peptidase M28 family. M28B subfamily.</text>
</comment>
<feature type="domain" description="CCHC-type" evidence="18">
    <location>
        <begin position="192"/>
        <end position="206"/>
    </location>
</feature>
<dbReference type="InterPro" id="IPR003137">
    <property type="entry name" value="PA_domain"/>
</dbReference>
<dbReference type="PANTHER" id="PTHR10404">
    <property type="entry name" value="N-ACETYLATED-ALPHA-LINKED ACIDIC DIPEPTIDASE"/>
    <property type="match status" value="1"/>
</dbReference>
<dbReference type="CDD" id="cd02121">
    <property type="entry name" value="PA_GCPII_like"/>
    <property type="match status" value="1"/>
</dbReference>
<dbReference type="EC" id="3.4.17.21" evidence="15"/>
<dbReference type="Gene3D" id="3.40.630.10">
    <property type="entry name" value="Zn peptidases"/>
    <property type="match status" value="1"/>
</dbReference>
<keyword evidence="11 17" id="KW-0472">Membrane</keyword>
<dbReference type="GO" id="GO:0050793">
    <property type="term" value="P:regulation of developmental process"/>
    <property type="evidence" value="ECO:0007669"/>
    <property type="project" value="UniProtKB-ARBA"/>
</dbReference>
<evidence type="ECO:0000256" key="7">
    <source>
        <dbReference type="ARBA" id="ARBA00022833"/>
    </source>
</evidence>
<keyword evidence="10" id="KW-0482">Metalloprotease</keyword>
<dbReference type="SUPFAM" id="SSF53187">
    <property type="entry name" value="Zn-dependent exopeptidases"/>
    <property type="match status" value="1"/>
</dbReference>
<dbReference type="SMART" id="SM00343">
    <property type="entry name" value="ZnF_C2HC"/>
    <property type="match status" value="1"/>
</dbReference>
<reference evidence="19" key="1">
    <citation type="journal article" date="2022" name="Front. Genet.">
        <title>Chromosome-Scale Assembly of the Dendrobium nobile Genome Provides Insights Into the Molecular Mechanism of the Biosynthesis of the Medicinal Active Ingredient of Dendrobium.</title>
        <authorList>
            <person name="Xu Q."/>
            <person name="Niu S.-C."/>
            <person name="Li K.-L."/>
            <person name="Zheng P.-J."/>
            <person name="Zhang X.-J."/>
            <person name="Jia Y."/>
            <person name="Liu Y."/>
            <person name="Niu Y.-X."/>
            <person name="Yu L.-H."/>
            <person name="Chen D.-F."/>
            <person name="Zhang G.-Q."/>
        </authorList>
    </citation>
    <scope>NUCLEOTIDE SEQUENCE</scope>
    <source>
        <tissue evidence="19">Leaf</tissue>
    </source>
</reference>
<dbReference type="SUPFAM" id="SSF47672">
    <property type="entry name" value="Transferrin receptor-like dimerisation domain"/>
    <property type="match status" value="1"/>
</dbReference>
<keyword evidence="16" id="KW-0863">Zinc-finger</keyword>
<evidence type="ECO:0000313" key="20">
    <source>
        <dbReference type="Proteomes" id="UP000829196"/>
    </source>
</evidence>
<dbReference type="GO" id="GO:0012505">
    <property type="term" value="C:endomembrane system"/>
    <property type="evidence" value="ECO:0007669"/>
    <property type="project" value="UniProtKB-SubCell"/>
</dbReference>
<comment type="subcellular location">
    <subcellularLocation>
        <location evidence="14">Endomembrane system</location>
        <topology evidence="14">Single-pass type II membrane protein</topology>
    </subcellularLocation>
</comment>
<dbReference type="GO" id="GO:0010073">
    <property type="term" value="P:meristem maintenance"/>
    <property type="evidence" value="ECO:0007669"/>
    <property type="project" value="UniProtKB-ARBA"/>
</dbReference>
<dbReference type="FunFam" id="3.40.630.10:FF:000164">
    <property type="entry name" value="Os01g0740650 protein"/>
    <property type="match status" value="1"/>
</dbReference>
<dbReference type="Gene3D" id="3.50.30.30">
    <property type="match status" value="1"/>
</dbReference>
<evidence type="ECO:0000256" key="12">
    <source>
        <dbReference type="ARBA" id="ARBA00023180"/>
    </source>
</evidence>
<dbReference type="InterPro" id="IPR001878">
    <property type="entry name" value="Znf_CCHC"/>
</dbReference>
<dbReference type="FunFam" id="3.50.30.30:FF:000008">
    <property type="entry name" value="Glutamate carboxypeptidase 2"/>
    <property type="match status" value="1"/>
</dbReference>
<dbReference type="SUPFAM" id="SSF52025">
    <property type="entry name" value="PA domain"/>
    <property type="match status" value="1"/>
</dbReference>
<keyword evidence="4 17" id="KW-0812">Transmembrane</keyword>
<keyword evidence="3" id="KW-0645">Protease</keyword>
<dbReference type="SMR" id="A0A8T3AKH2"/>
<dbReference type="Pfam" id="PF14223">
    <property type="entry name" value="Retrotran_gag_2"/>
    <property type="match status" value="1"/>
</dbReference>
<keyword evidence="6" id="KW-0378">Hydrolase</keyword>
<keyword evidence="5" id="KW-0479">Metal-binding</keyword>
<evidence type="ECO:0000256" key="8">
    <source>
        <dbReference type="ARBA" id="ARBA00022968"/>
    </source>
</evidence>
<dbReference type="InterPro" id="IPR007365">
    <property type="entry name" value="TFR-like_dimer_dom"/>
</dbReference>
<comment type="cofactor">
    <cofactor evidence="1">
        <name>Zn(2+)</name>
        <dbReference type="ChEBI" id="CHEBI:29105"/>
    </cofactor>
</comment>
<dbReference type="InterPro" id="IPR007484">
    <property type="entry name" value="Peptidase_M28"/>
</dbReference>
<evidence type="ECO:0000256" key="10">
    <source>
        <dbReference type="ARBA" id="ARBA00023049"/>
    </source>
</evidence>
<evidence type="ECO:0000256" key="13">
    <source>
        <dbReference type="ARBA" id="ARBA00052003"/>
    </source>
</evidence>
<dbReference type="CDD" id="cd08022">
    <property type="entry name" value="M28_PSMA_like"/>
    <property type="match status" value="1"/>
</dbReference>
<evidence type="ECO:0000256" key="9">
    <source>
        <dbReference type="ARBA" id="ARBA00022989"/>
    </source>
</evidence>
<name>A0A8T3AKH2_DENNO</name>
<proteinExistence type="inferred from homology"/>
<evidence type="ECO:0000256" key="16">
    <source>
        <dbReference type="PROSITE-ProRule" id="PRU00047"/>
    </source>
</evidence>